<organism evidence="1 2">
    <name type="scientific">Sphingomonas leidyi</name>
    <dbReference type="NCBI Taxonomy" id="68569"/>
    <lineage>
        <taxon>Bacteria</taxon>
        <taxon>Pseudomonadati</taxon>
        <taxon>Pseudomonadota</taxon>
        <taxon>Alphaproteobacteria</taxon>
        <taxon>Sphingomonadales</taxon>
        <taxon>Sphingomonadaceae</taxon>
        <taxon>Sphingomonas</taxon>
    </lineage>
</organism>
<keyword evidence="2" id="KW-1185">Reference proteome</keyword>
<comment type="caution">
    <text evidence="1">The sequence shown here is derived from an EMBL/GenBank/DDBJ whole genome shotgun (WGS) entry which is preliminary data.</text>
</comment>
<protein>
    <submittedName>
        <fullName evidence="1">Uncharacterized protein</fullName>
    </submittedName>
</protein>
<dbReference type="AlphaFoldDB" id="A0A7X5UYQ7"/>
<sequence length="223" mass="24615">MQAWLTGVLIPLFLSGQAAQQSAIDITGYDENVMTSVEGDITAAILCDPGTFRLSIRAADGDSLDRSYPRRATVAAEALIQPLPNHGGDMQYRGALTRYFQCGPYSIRLTGGFYNANVEGQLGAYPAFPIVQVFADNRMIAPNDRRQGIAIGACERDNRLAPECPGDWAVRIDIAYDARREKVAVVEQALSTRHLGDDPSVGRQRSERRYEADNALLLWRKRP</sequence>
<name>A0A7X5UYQ7_9SPHN</name>
<evidence type="ECO:0000313" key="1">
    <source>
        <dbReference type="EMBL" id="NIJ64156.1"/>
    </source>
</evidence>
<accession>A0A7X5UYQ7</accession>
<dbReference type="RefSeq" id="WP_167298552.1">
    <property type="nucleotide sequence ID" value="NZ_JAASQV010000001.1"/>
</dbReference>
<proteinExistence type="predicted"/>
<dbReference type="Proteomes" id="UP000564677">
    <property type="component" value="Unassembled WGS sequence"/>
</dbReference>
<evidence type="ECO:0000313" key="2">
    <source>
        <dbReference type="Proteomes" id="UP000564677"/>
    </source>
</evidence>
<gene>
    <name evidence="1" type="ORF">FHR20_001087</name>
</gene>
<dbReference type="EMBL" id="JAASQV010000001">
    <property type="protein sequence ID" value="NIJ64156.1"/>
    <property type="molecule type" value="Genomic_DNA"/>
</dbReference>
<reference evidence="1 2" key="1">
    <citation type="submission" date="2020-03" db="EMBL/GenBank/DDBJ databases">
        <title>Genomic Encyclopedia of Type Strains, Phase IV (KMG-IV): sequencing the most valuable type-strain genomes for metagenomic binning, comparative biology and taxonomic classification.</title>
        <authorList>
            <person name="Goeker M."/>
        </authorList>
    </citation>
    <scope>NUCLEOTIDE SEQUENCE [LARGE SCALE GENOMIC DNA]</scope>
    <source>
        <strain evidence="1 2">DSM 4733</strain>
    </source>
</reference>